<dbReference type="Pfam" id="PF02627">
    <property type="entry name" value="CMD"/>
    <property type="match status" value="1"/>
</dbReference>
<sequence length="154" mass="17358">MTDSRVHLAKQAKTVYRALQEFSKAVGSLCREHGIDDRMMELVQLRCSQINGCAYCMRVHTDRAEKVGITMDEVGQLSAWRDSGVFTDRERAALELAEAHTLIHERGISDDLYNRVGSVLTEHEYIGVSWLAISINAFNRQAIAGRYEVTLKQG</sequence>
<dbReference type="Gene3D" id="1.20.1290.10">
    <property type="entry name" value="AhpD-like"/>
    <property type="match status" value="1"/>
</dbReference>
<dbReference type="AlphaFoldDB" id="A0A9D2H6E7"/>
<proteinExistence type="predicted"/>
<dbReference type="PANTHER" id="PTHR34846:SF10">
    <property type="entry name" value="CYTOPLASMIC PROTEIN"/>
    <property type="match status" value="1"/>
</dbReference>
<accession>A0A9D2H6E7</accession>
<reference evidence="2" key="2">
    <citation type="submission" date="2021-04" db="EMBL/GenBank/DDBJ databases">
        <authorList>
            <person name="Gilroy R."/>
        </authorList>
    </citation>
    <scope>NUCLEOTIDE SEQUENCE</scope>
    <source>
        <strain evidence="2">ChiHjej8B7-3636</strain>
    </source>
</reference>
<dbReference type="SUPFAM" id="SSF69118">
    <property type="entry name" value="AhpD-like"/>
    <property type="match status" value="1"/>
</dbReference>
<dbReference type="InterPro" id="IPR004675">
    <property type="entry name" value="AhpD_core"/>
</dbReference>
<organism evidence="2 3">
    <name type="scientific">Candidatus Microbacterium stercoravium</name>
    <dbReference type="NCBI Taxonomy" id="2838697"/>
    <lineage>
        <taxon>Bacteria</taxon>
        <taxon>Bacillati</taxon>
        <taxon>Actinomycetota</taxon>
        <taxon>Actinomycetes</taxon>
        <taxon>Micrococcales</taxon>
        <taxon>Microbacteriaceae</taxon>
        <taxon>Microbacterium</taxon>
    </lineage>
</organism>
<evidence type="ECO:0000313" key="3">
    <source>
        <dbReference type="Proteomes" id="UP000824220"/>
    </source>
</evidence>
<gene>
    <name evidence="2" type="ORF">H9800_11175</name>
</gene>
<dbReference type="NCBIfam" id="TIGR00778">
    <property type="entry name" value="ahpD_dom"/>
    <property type="match status" value="1"/>
</dbReference>
<comment type="caution">
    <text evidence="2">The sequence shown here is derived from an EMBL/GenBank/DDBJ whole genome shotgun (WGS) entry which is preliminary data.</text>
</comment>
<dbReference type="PANTHER" id="PTHR34846">
    <property type="entry name" value="4-CARBOXYMUCONOLACTONE DECARBOXYLASE FAMILY PROTEIN (AFU_ORTHOLOGUE AFUA_6G11590)"/>
    <property type="match status" value="1"/>
</dbReference>
<dbReference type="GO" id="GO:0051920">
    <property type="term" value="F:peroxiredoxin activity"/>
    <property type="evidence" value="ECO:0007669"/>
    <property type="project" value="InterPro"/>
</dbReference>
<dbReference type="EMBL" id="DXAM01000150">
    <property type="protein sequence ID" value="HJA05408.1"/>
    <property type="molecule type" value="Genomic_DNA"/>
</dbReference>
<dbReference type="Proteomes" id="UP000824220">
    <property type="component" value="Unassembled WGS sequence"/>
</dbReference>
<evidence type="ECO:0000313" key="2">
    <source>
        <dbReference type="EMBL" id="HJA05408.1"/>
    </source>
</evidence>
<feature type="domain" description="Carboxymuconolactone decarboxylase-like" evidence="1">
    <location>
        <begin position="15"/>
        <end position="99"/>
    </location>
</feature>
<name>A0A9D2H6E7_9MICO</name>
<evidence type="ECO:0000259" key="1">
    <source>
        <dbReference type="Pfam" id="PF02627"/>
    </source>
</evidence>
<dbReference type="InterPro" id="IPR029032">
    <property type="entry name" value="AhpD-like"/>
</dbReference>
<dbReference type="InterPro" id="IPR003779">
    <property type="entry name" value="CMD-like"/>
</dbReference>
<reference evidence="2" key="1">
    <citation type="journal article" date="2021" name="PeerJ">
        <title>Extensive microbial diversity within the chicken gut microbiome revealed by metagenomics and culture.</title>
        <authorList>
            <person name="Gilroy R."/>
            <person name="Ravi A."/>
            <person name="Getino M."/>
            <person name="Pursley I."/>
            <person name="Horton D.L."/>
            <person name="Alikhan N.F."/>
            <person name="Baker D."/>
            <person name="Gharbi K."/>
            <person name="Hall N."/>
            <person name="Watson M."/>
            <person name="Adriaenssens E.M."/>
            <person name="Foster-Nyarko E."/>
            <person name="Jarju S."/>
            <person name="Secka A."/>
            <person name="Antonio M."/>
            <person name="Oren A."/>
            <person name="Chaudhuri R.R."/>
            <person name="La Ragione R."/>
            <person name="Hildebrand F."/>
            <person name="Pallen M.J."/>
        </authorList>
    </citation>
    <scope>NUCLEOTIDE SEQUENCE</scope>
    <source>
        <strain evidence="2">ChiHjej8B7-3636</strain>
    </source>
</reference>
<protein>
    <submittedName>
        <fullName evidence="2">Carboxymuconolactone decarboxylase family protein</fullName>
    </submittedName>
</protein>